<keyword evidence="3" id="KW-1185">Reference proteome</keyword>
<dbReference type="EMBL" id="JXTB01000169">
    <property type="protein sequence ID" value="PON56585.1"/>
    <property type="molecule type" value="Genomic_DNA"/>
</dbReference>
<sequence>AEADSDLLGFRYAKDNFRISHLFFADDNLVFTHTTTQDAETLYRILLWYEKASGQKINLEKYAITLVQILIFLLLKLFYKLWVLLQYSRIISILVFHRWSAGISAKLLNIYLSASERGFKAGGECYSL</sequence>
<reference evidence="3" key="1">
    <citation type="submission" date="2016-06" db="EMBL/GenBank/DDBJ databases">
        <title>Parallel loss of symbiosis genes in relatives of nitrogen-fixing non-legume Parasponia.</title>
        <authorList>
            <person name="Van Velzen R."/>
            <person name="Holmer R."/>
            <person name="Bu F."/>
            <person name="Rutten L."/>
            <person name="Van Zeijl A."/>
            <person name="Liu W."/>
            <person name="Santuari L."/>
            <person name="Cao Q."/>
            <person name="Sharma T."/>
            <person name="Shen D."/>
            <person name="Roswanjaya Y."/>
            <person name="Wardhani T."/>
            <person name="Kalhor M.S."/>
            <person name="Jansen J."/>
            <person name="Van den Hoogen J."/>
            <person name="Gungor B."/>
            <person name="Hartog M."/>
            <person name="Hontelez J."/>
            <person name="Verver J."/>
            <person name="Yang W.-C."/>
            <person name="Schijlen E."/>
            <person name="Repin R."/>
            <person name="Schilthuizen M."/>
            <person name="Schranz E."/>
            <person name="Heidstra R."/>
            <person name="Miyata K."/>
            <person name="Fedorova E."/>
            <person name="Kohlen W."/>
            <person name="Bisseling T."/>
            <person name="Smit S."/>
            <person name="Geurts R."/>
        </authorList>
    </citation>
    <scope>NUCLEOTIDE SEQUENCE [LARGE SCALE GENOMIC DNA]</scope>
    <source>
        <strain evidence="3">cv. WU1-14</strain>
    </source>
</reference>
<proteinExistence type="predicted"/>
<dbReference type="Proteomes" id="UP000237105">
    <property type="component" value="Unassembled WGS sequence"/>
</dbReference>
<dbReference type="OrthoDB" id="1936608at2759"/>
<keyword evidence="1" id="KW-0812">Transmembrane</keyword>
<accession>A0A2P5C6E3</accession>
<keyword evidence="1" id="KW-0472">Membrane</keyword>
<comment type="caution">
    <text evidence="2">The sequence shown here is derived from an EMBL/GenBank/DDBJ whole genome shotgun (WGS) entry which is preliminary data.</text>
</comment>
<feature type="transmembrane region" description="Helical" evidence="1">
    <location>
        <begin position="62"/>
        <end position="79"/>
    </location>
</feature>
<dbReference type="AlphaFoldDB" id="A0A2P5C6E3"/>
<evidence type="ECO:0000313" key="2">
    <source>
        <dbReference type="EMBL" id="PON56585.1"/>
    </source>
</evidence>
<keyword evidence="1" id="KW-1133">Transmembrane helix</keyword>
<name>A0A2P5C6E3_PARAD</name>
<evidence type="ECO:0000256" key="1">
    <source>
        <dbReference type="SAM" id="Phobius"/>
    </source>
</evidence>
<gene>
    <name evidence="2" type="ORF">PanWU01x14_179980</name>
</gene>
<feature type="non-terminal residue" evidence="2">
    <location>
        <position position="1"/>
    </location>
</feature>
<evidence type="ECO:0008006" key="4">
    <source>
        <dbReference type="Google" id="ProtNLM"/>
    </source>
</evidence>
<organism evidence="2 3">
    <name type="scientific">Parasponia andersonii</name>
    <name type="common">Sponia andersonii</name>
    <dbReference type="NCBI Taxonomy" id="3476"/>
    <lineage>
        <taxon>Eukaryota</taxon>
        <taxon>Viridiplantae</taxon>
        <taxon>Streptophyta</taxon>
        <taxon>Embryophyta</taxon>
        <taxon>Tracheophyta</taxon>
        <taxon>Spermatophyta</taxon>
        <taxon>Magnoliopsida</taxon>
        <taxon>eudicotyledons</taxon>
        <taxon>Gunneridae</taxon>
        <taxon>Pentapetalae</taxon>
        <taxon>rosids</taxon>
        <taxon>fabids</taxon>
        <taxon>Rosales</taxon>
        <taxon>Cannabaceae</taxon>
        <taxon>Parasponia</taxon>
    </lineage>
</organism>
<evidence type="ECO:0000313" key="3">
    <source>
        <dbReference type="Proteomes" id="UP000237105"/>
    </source>
</evidence>
<protein>
    <recommendedName>
        <fullName evidence="4">Reverse transcriptase domain-containing protein</fullName>
    </recommendedName>
</protein>